<dbReference type="EMBL" id="JANPWB010000013">
    <property type="protein sequence ID" value="KAJ1106475.1"/>
    <property type="molecule type" value="Genomic_DNA"/>
</dbReference>
<comment type="caution">
    <text evidence="2">The sequence shown here is derived from an EMBL/GenBank/DDBJ whole genome shotgun (WGS) entry which is preliminary data.</text>
</comment>
<evidence type="ECO:0000313" key="3">
    <source>
        <dbReference type="Proteomes" id="UP001066276"/>
    </source>
</evidence>
<feature type="compositionally biased region" description="Basic and acidic residues" evidence="1">
    <location>
        <begin position="12"/>
        <end position="22"/>
    </location>
</feature>
<reference evidence="2" key="1">
    <citation type="journal article" date="2022" name="bioRxiv">
        <title>Sequencing and chromosome-scale assembly of the giantPleurodeles waltlgenome.</title>
        <authorList>
            <person name="Brown T."/>
            <person name="Elewa A."/>
            <person name="Iarovenko S."/>
            <person name="Subramanian E."/>
            <person name="Araus A.J."/>
            <person name="Petzold A."/>
            <person name="Susuki M."/>
            <person name="Suzuki K.-i.T."/>
            <person name="Hayashi T."/>
            <person name="Toyoda A."/>
            <person name="Oliveira C."/>
            <person name="Osipova E."/>
            <person name="Leigh N.D."/>
            <person name="Simon A."/>
            <person name="Yun M.H."/>
        </authorList>
    </citation>
    <scope>NUCLEOTIDE SEQUENCE</scope>
    <source>
        <strain evidence="2">20211129_DDA</strain>
        <tissue evidence="2">Liver</tissue>
    </source>
</reference>
<feature type="region of interest" description="Disordered" evidence="1">
    <location>
        <begin position="1"/>
        <end position="22"/>
    </location>
</feature>
<sequence length="95" mass="10309">MGAYRDGQMGRTDTDATHAVLERDPTVNQQHEKAAKNCMQRVAEVSLQGTNRILALVPDSDQKSITGALWSLASDGDSTISLVRSPGRELLDARD</sequence>
<proteinExistence type="predicted"/>
<name>A0AAV7N1E3_PLEWA</name>
<accession>A0AAV7N1E3</accession>
<protein>
    <submittedName>
        <fullName evidence="2">Uncharacterized protein</fullName>
    </submittedName>
</protein>
<evidence type="ECO:0000256" key="1">
    <source>
        <dbReference type="SAM" id="MobiDB-lite"/>
    </source>
</evidence>
<dbReference type="Proteomes" id="UP001066276">
    <property type="component" value="Chromosome 9"/>
</dbReference>
<gene>
    <name evidence="2" type="ORF">NDU88_003876</name>
</gene>
<evidence type="ECO:0000313" key="2">
    <source>
        <dbReference type="EMBL" id="KAJ1106475.1"/>
    </source>
</evidence>
<organism evidence="2 3">
    <name type="scientific">Pleurodeles waltl</name>
    <name type="common">Iberian ribbed newt</name>
    <dbReference type="NCBI Taxonomy" id="8319"/>
    <lineage>
        <taxon>Eukaryota</taxon>
        <taxon>Metazoa</taxon>
        <taxon>Chordata</taxon>
        <taxon>Craniata</taxon>
        <taxon>Vertebrata</taxon>
        <taxon>Euteleostomi</taxon>
        <taxon>Amphibia</taxon>
        <taxon>Batrachia</taxon>
        <taxon>Caudata</taxon>
        <taxon>Salamandroidea</taxon>
        <taxon>Salamandridae</taxon>
        <taxon>Pleurodelinae</taxon>
        <taxon>Pleurodeles</taxon>
    </lineage>
</organism>
<keyword evidence="3" id="KW-1185">Reference proteome</keyword>
<dbReference type="AlphaFoldDB" id="A0AAV7N1E3"/>